<dbReference type="InterPro" id="IPR043428">
    <property type="entry name" value="LivM-like"/>
</dbReference>
<dbReference type="CDD" id="cd06581">
    <property type="entry name" value="TM_PBP1_LivM_like"/>
    <property type="match status" value="1"/>
</dbReference>
<keyword evidence="5 6" id="KW-0472">Membrane</keyword>
<reference evidence="8" key="1">
    <citation type="submission" date="2016-02" db="EMBL/GenBank/DDBJ databases">
        <authorList>
            <person name="Sanders J.G."/>
            <person name="Lin J.Y."/>
            <person name="Wertz J.T."/>
            <person name="Russell J.A."/>
            <person name="Moreau C.S."/>
            <person name="Powell S."/>
        </authorList>
    </citation>
    <scope>NUCLEOTIDE SEQUENCE [LARGE SCALE GENOMIC DNA]</scope>
    <source>
        <strain evidence="8">CAG34</strain>
    </source>
</reference>
<dbReference type="EMBL" id="LSZQ01000061">
    <property type="protein sequence ID" value="KXU34512.1"/>
    <property type="molecule type" value="Genomic_DNA"/>
</dbReference>
<dbReference type="GO" id="GO:0015658">
    <property type="term" value="F:branched-chain amino acid transmembrane transporter activity"/>
    <property type="evidence" value="ECO:0007669"/>
    <property type="project" value="InterPro"/>
</dbReference>
<comment type="caution">
    <text evidence="7">The sequence shown here is derived from an EMBL/GenBank/DDBJ whole genome shotgun (WGS) entry which is preliminary data.</text>
</comment>
<evidence type="ECO:0000313" key="7">
    <source>
        <dbReference type="EMBL" id="KXU34512.1"/>
    </source>
</evidence>
<organism evidence="7 8">
    <name type="scientific">Cephaloticoccus primus</name>
    <dbReference type="NCBI Taxonomy" id="1548207"/>
    <lineage>
        <taxon>Bacteria</taxon>
        <taxon>Pseudomonadati</taxon>
        <taxon>Verrucomicrobiota</taxon>
        <taxon>Opitutia</taxon>
        <taxon>Opitutales</taxon>
        <taxon>Opitutaceae</taxon>
        <taxon>Cephaloticoccus</taxon>
    </lineage>
</organism>
<proteinExistence type="predicted"/>
<dbReference type="PANTHER" id="PTHR30482:SF10">
    <property type="entry name" value="HIGH-AFFINITY BRANCHED-CHAIN AMINO ACID TRANSPORT PROTEIN BRAE"/>
    <property type="match status" value="1"/>
</dbReference>
<dbReference type="PANTHER" id="PTHR30482">
    <property type="entry name" value="HIGH-AFFINITY BRANCHED-CHAIN AMINO ACID TRANSPORT SYSTEM PERMEASE"/>
    <property type="match status" value="1"/>
</dbReference>
<evidence type="ECO:0000256" key="4">
    <source>
        <dbReference type="ARBA" id="ARBA00022989"/>
    </source>
</evidence>
<evidence type="ECO:0000256" key="6">
    <source>
        <dbReference type="SAM" id="Phobius"/>
    </source>
</evidence>
<dbReference type="InterPro" id="IPR001851">
    <property type="entry name" value="ABC_transp_permease"/>
</dbReference>
<feature type="transmembrane region" description="Helical" evidence="6">
    <location>
        <begin position="54"/>
        <end position="71"/>
    </location>
</feature>
<keyword evidence="3 6" id="KW-0812">Transmembrane</keyword>
<feature type="transmembrane region" description="Helical" evidence="6">
    <location>
        <begin position="243"/>
        <end position="268"/>
    </location>
</feature>
<evidence type="ECO:0000256" key="3">
    <source>
        <dbReference type="ARBA" id="ARBA00022692"/>
    </source>
</evidence>
<keyword evidence="8" id="KW-1185">Reference proteome</keyword>
<name>A0A139SIV9_9BACT</name>
<dbReference type="AlphaFoldDB" id="A0A139SIV9"/>
<protein>
    <submittedName>
        <fullName evidence="7">Branched-chain amino acid ABC transporter permease</fullName>
    </submittedName>
</protein>
<evidence type="ECO:0000256" key="1">
    <source>
        <dbReference type="ARBA" id="ARBA00004651"/>
    </source>
</evidence>
<keyword evidence="4 6" id="KW-1133">Transmembrane helix</keyword>
<gene>
    <name evidence="7" type="ORF">AXK11_08265</name>
</gene>
<dbReference type="STRING" id="1548207.AXK11_08265"/>
<feature type="transmembrane region" description="Helical" evidence="6">
    <location>
        <begin position="121"/>
        <end position="137"/>
    </location>
</feature>
<evidence type="ECO:0000313" key="8">
    <source>
        <dbReference type="Proteomes" id="UP000070058"/>
    </source>
</evidence>
<dbReference type="Proteomes" id="UP000070058">
    <property type="component" value="Unassembled WGS sequence"/>
</dbReference>
<feature type="transmembrane region" description="Helical" evidence="6">
    <location>
        <begin position="280"/>
        <end position="296"/>
    </location>
</feature>
<feature type="transmembrane region" description="Helical" evidence="6">
    <location>
        <begin position="91"/>
        <end position="109"/>
    </location>
</feature>
<feature type="transmembrane region" description="Helical" evidence="6">
    <location>
        <begin position="25"/>
        <end position="42"/>
    </location>
</feature>
<evidence type="ECO:0000256" key="5">
    <source>
        <dbReference type="ARBA" id="ARBA00023136"/>
    </source>
</evidence>
<accession>A0A139SIV9</accession>
<dbReference type="GO" id="GO:0005886">
    <property type="term" value="C:plasma membrane"/>
    <property type="evidence" value="ECO:0007669"/>
    <property type="project" value="UniProtKB-SubCell"/>
</dbReference>
<keyword evidence="2" id="KW-1003">Cell membrane</keyword>
<dbReference type="Pfam" id="PF02653">
    <property type="entry name" value="BPD_transp_2"/>
    <property type="match status" value="1"/>
</dbReference>
<comment type="subcellular location">
    <subcellularLocation>
        <location evidence="1">Cell membrane</location>
        <topology evidence="1">Multi-pass membrane protein</topology>
    </subcellularLocation>
</comment>
<evidence type="ECO:0000256" key="2">
    <source>
        <dbReference type="ARBA" id="ARBA00022475"/>
    </source>
</evidence>
<feature type="transmembrane region" description="Helical" evidence="6">
    <location>
        <begin position="206"/>
        <end position="223"/>
    </location>
</feature>
<sequence length="317" mass="33301">MGGALIGGLCVSAFAGVIDPYLLDVLMSMGIAVTLAVSLNLVTGFTGQFSLGHAGFMSVGAYLSAGITTRLAPHFFGADSGSGAGLAQSGFFLLALLLGGLGAALAGLCVGGPSLRLKGDYLALVTLGFGEIIRVVFQNIEPLGGALGLNGIPPYTSPFWVLAWAALTIFVVHCLVHSTYGRGFIATHDDEIAAEAIGLSTTRYKIVAFVVGAFFAGVAGGLYAHFRLSIVPTGFDFSKSIEIVLIVILGGMGNTIGVILAALLLTLLPEALRPIAEYRMVLYSLLLIVLMVWRPRGLLNLDWAKLLQRRKTRTTLR</sequence>
<feature type="transmembrane region" description="Helical" evidence="6">
    <location>
        <begin position="157"/>
        <end position="176"/>
    </location>
</feature>